<sequence>MFGAELAVGYLFAWLARKGGRAAHRADGQVDEAIDAAVDRFGGKLHELVAGKLPEEPSLVRLREEADQGTEPSSRTQTRVALAIEDAAENDADFGAALEELVRRIQAARREAGPAGGGTVAGRDVNVRADRGSLAAGSMTVQGDLHFGNPSVPGPDGA</sequence>
<evidence type="ECO:0000313" key="1">
    <source>
        <dbReference type="EMBL" id="MBR7834671.1"/>
    </source>
</evidence>
<evidence type="ECO:0000313" key="2">
    <source>
        <dbReference type="Proteomes" id="UP000675781"/>
    </source>
</evidence>
<evidence type="ECO:0008006" key="3">
    <source>
        <dbReference type="Google" id="ProtNLM"/>
    </source>
</evidence>
<protein>
    <recommendedName>
        <fullName evidence="3">Chromosome partitioning protein</fullName>
    </recommendedName>
</protein>
<proteinExistence type="predicted"/>
<dbReference type="AlphaFoldDB" id="A0A941ITS7"/>
<reference evidence="1" key="1">
    <citation type="submission" date="2021-04" db="EMBL/GenBank/DDBJ databases">
        <title>Genome based classification of Actinospica acidithermotolerans sp. nov., an actinobacterium isolated from an Indonesian hot spring.</title>
        <authorList>
            <person name="Kusuma A.B."/>
            <person name="Putra K.E."/>
            <person name="Nafisah S."/>
            <person name="Loh J."/>
            <person name="Nouioui I."/>
            <person name="Goodfellow M."/>
        </authorList>
    </citation>
    <scope>NUCLEOTIDE SEQUENCE</scope>
    <source>
        <strain evidence="1">CSCA 57</strain>
    </source>
</reference>
<dbReference type="EMBL" id="JAGSOG010000066">
    <property type="protein sequence ID" value="MBR7834671.1"/>
    <property type="molecule type" value="Genomic_DNA"/>
</dbReference>
<organism evidence="1 2">
    <name type="scientific">Actinospica durhamensis</name>
    <dbReference type="NCBI Taxonomy" id="1508375"/>
    <lineage>
        <taxon>Bacteria</taxon>
        <taxon>Bacillati</taxon>
        <taxon>Actinomycetota</taxon>
        <taxon>Actinomycetes</taxon>
        <taxon>Catenulisporales</taxon>
        <taxon>Actinospicaceae</taxon>
        <taxon>Actinospica</taxon>
    </lineage>
</organism>
<name>A0A941ITS7_9ACTN</name>
<gene>
    <name evidence="1" type="ORF">KDL01_15460</name>
</gene>
<comment type="caution">
    <text evidence="1">The sequence shown here is derived from an EMBL/GenBank/DDBJ whole genome shotgun (WGS) entry which is preliminary data.</text>
</comment>
<dbReference type="RefSeq" id="WP_212529190.1">
    <property type="nucleotide sequence ID" value="NZ_JAGSOG010000066.1"/>
</dbReference>
<dbReference type="Proteomes" id="UP000675781">
    <property type="component" value="Unassembled WGS sequence"/>
</dbReference>
<keyword evidence="2" id="KW-1185">Reference proteome</keyword>
<accession>A0A941ITS7</accession>